<comment type="caution">
    <text evidence="1">The sequence shown here is derived from an EMBL/GenBank/DDBJ whole genome shotgun (WGS) entry which is preliminary data.</text>
</comment>
<dbReference type="EMBL" id="JACHML010000001">
    <property type="protein sequence ID" value="MBB6390184.1"/>
    <property type="molecule type" value="Genomic_DNA"/>
</dbReference>
<dbReference type="Proteomes" id="UP000537775">
    <property type="component" value="Unassembled WGS sequence"/>
</dbReference>
<name>A0A7X0KTK4_9MICO</name>
<gene>
    <name evidence="1" type="ORF">HD594_000497</name>
</gene>
<protein>
    <submittedName>
        <fullName evidence="1">Uncharacterized protein</fullName>
    </submittedName>
</protein>
<sequence length="61" mass="6900">MTTSRSFLEPRELLNEIYRFNGTSGQSRDSQVLGWIMDTLWFGAGPAEHRAAMDHKSALSK</sequence>
<organism evidence="1 2">
    <name type="scientific">Microbacterium thalassium</name>
    <dbReference type="NCBI Taxonomy" id="362649"/>
    <lineage>
        <taxon>Bacteria</taxon>
        <taxon>Bacillati</taxon>
        <taxon>Actinomycetota</taxon>
        <taxon>Actinomycetes</taxon>
        <taxon>Micrococcales</taxon>
        <taxon>Microbacteriaceae</taxon>
        <taxon>Microbacterium</taxon>
    </lineage>
</organism>
<proteinExistence type="predicted"/>
<evidence type="ECO:0000313" key="2">
    <source>
        <dbReference type="Proteomes" id="UP000537775"/>
    </source>
</evidence>
<evidence type="ECO:0000313" key="1">
    <source>
        <dbReference type="EMBL" id="MBB6390184.1"/>
    </source>
</evidence>
<accession>A0A7X0KTK4</accession>
<dbReference type="AlphaFoldDB" id="A0A7X0KTK4"/>
<reference evidence="1 2" key="1">
    <citation type="submission" date="2020-08" db="EMBL/GenBank/DDBJ databases">
        <title>Sequencing the genomes of 1000 actinobacteria strains.</title>
        <authorList>
            <person name="Klenk H.-P."/>
        </authorList>
    </citation>
    <scope>NUCLEOTIDE SEQUENCE [LARGE SCALE GENOMIC DNA]</scope>
    <source>
        <strain evidence="1 2">DSM 12511</strain>
    </source>
</reference>
<keyword evidence="2" id="KW-1185">Reference proteome</keyword>
<dbReference type="RefSeq" id="WP_184749435.1">
    <property type="nucleotide sequence ID" value="NZ_BAAAJR010000003.1"/>
</dbReference>